<proteinExistence type="inferred from homology"/>
<evidence type="ECO:0008006" key="4">
    <source>
        <dbReference type="Google" id="ProtNLM"/>
    </source>
</evidence>
<accession>G5HA50</accession>
<dbReference type="PANTHER" id="PTHR18964:SF149">
    <property type="entry name" value="BIFUNCTIONAL UDP-N-ACETYLGLUCOSAMINE 2-EPIMERASE_N-ACETYLMANNOSAMINE KINASE"/>
    <property type="match status" value="1"/>
</dbReference>
<dbReference type="EMBL" id="ADLD01000013">
    <property type="protein sequence ID" value="EHB91466.1"/>
    <property type="molecule type" value="Genomic_DNA"/>
</dbReference>
<dbReference type="Proteomes" id="UP000006008">
    <property type="component" value="Unassembled WGS sequence"/>
</dbReference>
<dbReference type="HOGENOM" id="CLU_036604_0_1_10"/>
<sequence>MKKVAVGVDIGGTNSVYGLVDEAGEIICEGAFPTRNYPDFDQYIEELYIGIQDLLKRAGDEVELVGIGIGAPNGNYYTGTIEFAPNLVWKGVLNIVEKMKRFFPTVPVIITNDANAAAVGEMVYGGAKGMKDFLVVTLGTGLGSGFVANGKLIYGHDGFAGELGHVVVNKTGRICGCGRKGCLETYASATGIKRTVFKLLADHTDDSEFRRVTYDDLTAEMITKAALNGDPIAIEAYEYTGKLLGEALADAVAITSPEAIFLFGGLAKAGKYIFEPTKKYMEQNLLAIFRNKVKLLPSGIDGKNAAVLGASALVWQSLQEAQEAKERKARGC</sequence>
<evidence type="ECO:0000313" key="3">
    <source>
        <dbReference type="Proteomes" id="UP000006008"/>
    </source>
</evidence>
<dbReference type="AlphaFoldDB" id="G5HA50"/>
<gene>
    <name evidence="2" type="ORF">HMPREF9450_01515</name>
</gene>
<dbReference type="SUPFAM" id="SSF53067">
    <property type="entry name" value="Actin-like ATPase domain"/>
    <property type="match status" value="1"/>
</dbReference>
<dbReference type="OrthoDB" id="9810372at2"/>
<dbReference type="InterPro" id="IPR049874">
    <property type="entry name" value="ROK_cs"/>
</dbReference>
<dbReference type="GeneID" id="92815451"/>
<dbReference type="PANTHER" id="PTHR18964">
    <property type="entry name" value="ROK (REPRESSOR, ORF, KINASE) FAMILY"/>
    <property type="match status" value="1"/>
</dbReference>
<dbReference type="RefSeq" id="WP_009134321.1">
    <property type="nucleotide sequence ID" value="NZ_CP102250.1"/>
</dbReference>
<keyword evidence="3" id="KW-1185">Reference proteome</keyword>
<comment type="similarity">
    <text evidence="1">Belongs to the ROK (NagC/XylR) family.</text>
</comment>
<dbReference type="eggNOG" id="COG1940">
    <property type="taxonomic scope" value="Bacteria"/>
</dbReference>
<name>G5HA50_9BACT</name>
<dbReference type="PATRIC" id="fig|742725.3.peg.1604"/>
<dbReference type="STRING" id="742725.HMPREF9450_01515"/>
<evidence type="ECO:0000313" key="2">
    <source>
        <dbReference type="EMBL" id="EHB91466.1"/>
    </source>
</evidence>
<organism evidence="2 3">
    <name type="scientific">Alistipes indistinctus YIT 12060</name>
    <dbReference type="NCBI Taxonomy" id="742725"/>
    <lineage>
        <taxon>Bacteria</taxon>
        <taxon>Pseudomonadati</taxon>
        <taxon>Bacteroidota</taxon>
        <taxon>Bacteroidia</taxon>
        <taxon>Bacteroidales</taxon>
        <taxon>Rikenellaceae</taxon>
        <taxon>Alistipes</taxon>
    </lineage>
</organism>
<dbReference type="PROSITE" id="PS01125">
    <property type="entry name" value="ROK"/>
    <property type="match status" value="1"/>
</dbReference>
<evidence type="ECO:0000256" key="1">
    <source>
        <dbReference type="ARBA" id="ARBA00006479"/>
    </source>
</evidence>
<dbReference type="Gene3D" id="3.30.420.40">
    <property type="match status" value="2"/>
</dbReference>
<dbReference type="InterPro" id="IPR000600">
    <property type="entry name" value="ROK"/>
</dbReference>
<dbReference type="InterPro" id="IPR043129">
    <property type="entry name" value="ATPase_NBD"/>
</dbReference>
<comment type="caution">
    <text evidence="2">The sequence shown here is derived from an EMBL/GenBank/DDBJ whole genome shotgun (WGS) entry which is preliminary data.</text>
</comment>
<reference evidence="2 3" key="1">
    <citation type="submission" date="2011-08" db="EMBL/GenBank/DDBJ databases">
        <title>The Genome Sequence of Alistipes indistinctus YIT 12060.</title>
        <authorList>
            <consortium name="The Broad Institute Genome Sequencing Platform"/>
            <person name="Earl A."/>
            <person name="Ward D."/>
            <person name="Feldgarden M."/>
            <person name="Gevers D."/>
            <person name="Morotomi M."/>
            <person name="Young S.K."/>
            <person name="Zeng Q."/>
            <person name="Gargeya S."/>
            <person name="Fitzgerald M."/>
            <person name="Haas B."/>
            <person name="Abouelleil A."/>
            <person name="Alvarado L."/>
            <person name="Arachchi H.M."/>
            <person name="Berlin A."/>
            <person name="Brown A."/>
            <person name="Chapman S.B."/>
            <person name="Chen Z."/>
            <person name="Dunbar C."/>
            <person name="Freedman E."/>
            <person name="Gearin G."/>
            <person name="Gellesch M."/>
            <person name="Goldberg J."/>
            <person name="Griggs A."/>
            <person name="Gujja S."/>
            <person name="Heiman D."/>
            <person name="Howarth C."/>
            <person name="Larson L."/>
            <person name="Lui A."/>
            <person name="MacDonald P.J.P."/>
            <person name="Montmayeur A."/>
            <person name="Murphy C."/>
            <person name="Neiman D."/>
            <person name="Pearson M."/>
            <person name="Priest M."/>
            <person name="Roberts A."/>
            <person name="Saif S."/>
            <person name="Shea T."/>
            <person name="Shenoy N."/>
            <person name="Sisk P."/>
            <person name="Stolte C."/>
            <person name="Sykes S."/>
            <person name="Wortman J."/>
            <person name="Nusbaum C."/>
            <person name="Birren B."/>
        </authorList>
    </citation>
    <scope>NUCLEOTIDE SEQUENCE [LARGE SCALE GENOMIC DNA]</scope>
    <source>
        <strain evidence="2 3">YIT 12060</strain>
    </source>
</reference>
<protein>
    <recommendedName>
        <fullName evidence="4">Glucokinase</fullName>
    </recommendedName>
</protein>
<dbReference type="Pfam" id="PF00480">
    <property type="entry name" value="ROK"/>
    <property type="match status" value="1"/>
</dbReference>